<dbReference type="InterPro" id="IPR025246">
    <property type="entry name" value="IS30-like_HTH"/>
</dbReference>
<dbReference type="SUPFAM" id="SSF53098">
    <property type="entry name" value="Ribonuclease H-like"/>
    <property type="match status" value="1"/>
</dbReference>
<dbReference type="Gene3D" id="1.10.10.60">
    <property type="entry name" value="Homeodomain-like"/>
    <property type="match status" value="1"/>
</dbReference>
<keyword evidence="8" id="KW-1185">Reference proteome</keyword>
<gene>
    <name evidence="7" type="ORF">ACFQ42_01975</name>
</gene>
<evidence type="ECO:0000256" key="1">
    <source>
        <dbReference type="ARBA" id="ARBA00002190"/>
    </source>
</evidence>
<dbReference type="RefSeq" id="WP_125674775.1">
    <property type="nucleotide sequence ID" value="NZ_JBHTOI010000005.1"/>
</dbReference>
<keyword evidence="4" id="KW-0238">DNA-binding</keyword>
<dbReference type="PROSITE" id="PS50994">
    <property type="entry name" value="INTEGRASE"/>
    <property type="match status" value="1"/>
</dbReference>
<reference evidence="8" key="1">
    <citation type="journal article" date="2019" name="Int. J. Syst. Evol. Microbiol.">
        <title>The Global Catalogue of Microorganisms (GCM) 10K type strain sequencing project: providing services to taxonomists for standard genome sequencing and annotation.</title>
        <authorList>
            <consortium name="The Broad Institute Genomics Platform"/>
            <consortium name="The Broad Institute Genome Sequencing Center for Infectious Disease"/>
            <person name="Wu L."/>
            <person name="Ma J."/>
        </authorList>
    </citation>
    <scope>NUCLEOTIDE SEQUENCE [LARGE SCALE GENOMIC DNA]</scope>
    <source>
        <strain evidence="8">CCM 8936</strain>
    </source>
</reference>
<dbReference type="InterPro" id="IPR053392">
    <property type="entry name" value="Transposase_IS30-like"/>
</dbReference>
<dbReference type="Proteomes" id="UP001597251">
    <property type="component" value="Unassembled WGS sequence"/>
</dbReference>
<dbReference type="PANTHER" id="PTHR10948">
    <property type="entry name" value="TRANSPOSASE"/>
    <property type="match status" value="1"/>
</dbReference>
<name>A0ABW4BSL0_9LACO</name>
<dbReference type="InterPro" id="IPR051917">
    <property type="entry name" value="Transposase-Integrase"/>
</dbReference>
<evidence type="ECO:0000259" key="6">
    <source>
        <dbReference type="PROSITE" id="PS50994"/>
    </source>
</evidence>
<dbReference type="PROSITE" id="PS01043">
    <property type="entry name" value="TRANSPOSASE_IS30"/>
    <property type="match status" value="1"/>
</dbReference>
<feature type="domain" description="Integrase catalytic" evidence="6">
    <location>
        <begin position="164"/>
        <end position="326"/>
    </location>
</feature>
<dbReference type="InterPro" id="IPR012337">
    <property type="entry name" value="RNaseH-like_sf"/>
</dbReference>
<evidence type="ECO:0000313" key="7">
    <source>
        <dbReference type="EMBL" id="MFD1417527.1"/>
    </source>
</evidence>
<dbReference type="InterPro" id="IPR001584">
    <property type="entry name" value="Integrase_cat-core"/>
</dbReference>
<dbReference type="PANTHER" id="PTHR10948:SF23">
    <property type="entry name" value="TRANSPOSASE INSI FOR INSERTION SEQUENCE ELEMENT IS30A-RELATED"/>
    <property type="match status" value="1"/>
</dbReference>
<evidence type="ECO:0000256" key="4">
    <source>
        <dbReference type="ARBA" id="ARBA00023125"/>
    </source>
</evidence>
<dbReference type="InterPro" id="IPR001598">
    <property type="entry name" value="Transposase_IS30_CS"/>
</dbReference>
<evidence type="ECO:0000256" key="2">
    <source>
        <dbReference type="ARBA" id="ARBA00006363"/>
    </source>
</evidence>
<evidence type="ECO:0000313" key="8">
    <source>
        <dbReference type="Proteomes" id="UP001597251"/>
    </source>
</evidence>
<proteinExistence type="inferred from homology"/>
<comment type="similarity">
    <text evidence="2">Belongs to the transposase IS30 family.</text>
</comment>
<dbReference type="Gene3D" id="3.30.420.10">
    <property type="entry name" value="Ribonuclease H-like superfamily/Ribonuclease H"/>
    <property type="match status" value="1"/>
</dbReference>
<keyword evidence="3" id="KW-0815">Transposition</keyword>
<keyword evidence="5" id="KW-0233">DNA recombination</keyword>
<comment type="function">
    <text evidence="1">Required for the transposition of the insertion element.</text>
</comment>
<organism evidence="7 8">
    <name type="scientific">Companilactobacillus keshanensis</name>
    <dbReference type="NCBI Taxonomy" id="2486003"/>
    <lineage>
        <taxon>Bacteria</taxon>
        <taxon>Bacillati</taxon>
        <taxon>Bacillota</taxon>
        <taxon>Bacilli</taxon>
        <taxon>Lactobacillales</taxon>
        <taxon>Lactobacillaceae</taxon>
        <taxon>Companilactobacillus</taxon>
    </lineage>
</organism>
<dbReference type="Pfam" id="PF00665">
    <property type="entry name" value="rve"/>
    <property type="match status" value="1"/>
</dbReference>
<dbReference type="EMBL" id="JBHTOI010000005">
    <property type="protein sequence ID" value="MFD1417527.1"/>
    <property type="molecule type" value="Genomic_DNA"/>
</dbReference>
<dbReference type="Pfam" id="PF13936">
    <property type="entry name" value="HTH_38"/>
    <property type="match status" value="1"/>
</dbReference>
<evidence type="ECO:0000256" key="5">
    <source>
        <dbReference type="ARBA" id="ARBA00023172"/>
    </source>
</evidence>
<dbReference type="InterPro" id="IPR036397">
    <property type="entry name" value="RNaseH_sf"/>
</dbReference>
<evidence type="ECO:0000256" key="3">
    <source>
        <dbReference type="ARBA" id="ARBA00022578"/>
    </source>
</evidence>
<accession>A0ABW4BSL0</accession>
<protein>
    <submittedName>
        <fullName evidence="7">IS30 family transposase</fullName>
    </submittedName>
</protein>
<sequence>MGHYYQITSFERARIEVLSNQHISIRSIASRLNRSPSTICRELSRCKKGCYQAEIAHKDHVTKHTNSHRSRILENDSLRNYVVDKILNHQWSPEQISNSLKRKFGFSIISYATIYRGIYLNNLGIKKKSKDARGLPRKLRHKGKTRHVAGSIERRGKISISNSIHERPELANKRSRIGDWELDTVLGITAGQVLVTVVDRCTRILIAKRAKSRKAKDVEPILIEILESLPKEQRKTLTPDRGKEFSSHVNITSKMEIEFYFPDPHSPWQRGSNENTNGLIREYIPKGYDISTLSDEYIEHVVSEINSRPRKIFNWQSASEVYLMKCCN</sequence>
<comment type="caution">
    <text evidence="7">The sequence shown here is derived from an EMBL/GenBank/DDBJ whole genome shotgun (WGS) entry which is preliminary data.</text>
</comment>
<dbReference type="NCBIfam" id="NF033563">
    <property type="entry name" value="transpos_IS30"/>
    <property type="match status" value="1"/>
</dbReference>